<dbReference type="InterPro" id="IPR014756">
    <property type="entry name" value="Ig_E-set"/>
</dbReference>
<dbReference type="RefSeq" id="WP_144070941.1">
    <property type="nucleotide sequence ID" value="NZ_VJZR01000002.1"/>
</dbReference>
<evidence type="ECO:0000313" key="5">
    <source>
        <dbReference type="EMBL" id="TRX22980.1"/>
    </source>
</evidence>
<sequence>MKKNTLIAKACLTLVFLLISLLCVAQKNKYENYKKSKQKISTYYSMFYLLVIISFLFITNTNAQTVLISPTGDGGFETGTTFASNGWIDVNGSNTSRVWYVGTGQSGFTGNRCALIGNSATNVGTTSNARTVHIYKSITIPAGATNISLSFTYKQAVADYSSSTYYDYVSVYTDNNTPTDGNLPTGTLQFGPYPNSNVTTFTSQNTTLPNSLAGTTTNLIFTFRCDAANPKGYGAIDDVSLTYTPLVSSPPTITSLGTTSGCVGNSIAINGTNLTGATAASVTIGGTAVSSITSNSGTVIVAVVGSGTTGTVSVTTPGGTATSGTSFTVNPLPTANAGGALTAICQGGTTAALGGTYAGAATSAIWSTTSGGTFTNNGGTTPNTTTWTPPAGFSGTATLILTTSGGSCTAATASKTQVVNGTPAVSVGSALTAICQGETTVALGGSYTGSPTSAIWSTTSGGSFTNNTGTTPSTTTWIPPGGYTGTASLVLTSAGGSCGTAISSKNQVVNARPTVGAGNALTTICIGGTTVALGGSYGGSATSAIWSTTSGGTFTNNGGTTPNTTTWTPPAAFSGTATLILTATGGPCTAATSKTQLVSGPTASAGAALTTICQGATSVALGGSYGGSATSAIWTDGGVGGTFNNNLGTTPNTTTWTPPAIYTGTATLTLTTSGGSCGTTNTSKTQVVSSGSFATVGSAMTITGSLISTSLGGNTPSTGSGAWTKISGPSGTVTFSNSTSGTSTATVTTVGNYVFRWTITSTCGSSFADITVTYVEATASRKYTLFYEDFDETNGSWTNSTTTNGSWLWTSSFPATVAEIGENSFWRLDNYDDYGNNSVIEIDSPVYNFTGYQNLLFNIDIRYDTETDRDGMRILYSINGGAFMQLGASGSGINWYNSTSVNALGSNGWSNNSATATLAFTPVGIGPNRFIRATTTLDDVTFKNQSNVRFRVQFKSESNNTDNGVAFDNVSLEGDAMTALALSPIAPAKINQNLSLWFKGNAGISVPDGTSLTTWEDQAYDTTRADLVNKENVKALVTDAPTFRDNALRNINFNPVIDFNASNKDYMNGKGGLYSQDYFVVVYSDDVVQNTTGTTGRQIPLGAKSDERTFHEDPTGLGLGNTTARYSPAEVIAHNVGAYAPGSGAPAPGVDSYGRAFTSTTVTYNEPLIINVKTNASGTQTEIYKNGIKVDNTTGRTGDTGTGNELNFYEYNNLPFYLGTGRSGISGRAYSALNGRLSEIVAYTAPNSALNQQKIQSYLGLKYGITLHDIASTNNSGVSLSTRLNDVNYIDSAANIIWNTTINTGYNYDITGIGRDDDSQLNQKQSKTVNTLDDITIGLSDIAATNKLNTNTFDTDKKFLVWGNNQGTLAAQPEVKVNMSAGITPALISEVTFISVGRTWKVVETGGNVPTAKVSIPTSMLSATLTPPGDYLMFISSTPNFDPTAEYRIMRANGANLETDYDFDGIKYITFGFAPEKTFVRSISFDGINDYLDSGKVLDLNNSFTVSAWIKRNSTNQTILSKRDNAFTTGYDLSINSAGKTEMSWMNGTKQTITSSVVIPSGIWHNVAVTFNGTQAKLYIDGVLDVTKAMSTVPANTKSFLIAAADSVTPTSFFNGGIDEVRVWKVALTEKQLRYVMNQEISRDATLTGGNIIPNTITLNDIKIIPWANLSAYYPMSTYTFTNAKDISNNNYTAALKNLTTVDSQTAPLPYESNSNGAWQTAATWLNHTVQDLPNSVSLIEGTIDWNIVKTSHNVSSTGNKTVLGLMVNSNTITASNDTKIEVTNYLKLDGKIDLVGMSQLVQTLDCDLDVTSSGSIERDQQGQANKYNYNYWISPVSPINNTANNTPYTVAGMMKDGFNATPRNISWIGGYDGIAGNTSTAMSIARYWLYTFDNKANAYANWNKILETTPIRVGLGFTMKGSGTVGTNYTFVGKPNNGLINSNSVLPDQLLLTGNPYPSALDADAFINDNVGSLDATDGTLYFWEHYSTNTTHVLKEYQGGYGVKNLVGGVAPVSAAVEFISQSGTSIKGIPKRYIPVGQGFFVNGKLGSGGTIIFNNNQRAFFKEDDVVNSNSIYKTRPKTSKTTEIDHWNNNSNDTIQKDIYKKVRLGFNSNNNYHRQVLLGFMNEKATSGMDYGYDGISLDEFSNDMYFLNGDKQLVIQGEGYFKEDSSYPLGVKTDVEGKVTFTIDALENFDGQQKVYIYDDETKTYNEIQKNAFEITLLAGVYDTRFSLRFKDKSSNTDKTLSVEENKSNTNEIKIAHIQDSNTIVIKNSIADVSVLKVTLFNINGQSIANWKIENQDQQNIQIPINTISRGVYIVKLKTSTGELSKKLIVK</sequence>
<organism evidence="5 6">
    <name type="scientific">Flavobacterium franklandianum</name>
    <dbReference type="NCBI Taxonomy" id="2594430"/>
    <lineage>
        <taxon>Bacteria</taxon>
        <taxon>Pseudomonadati</taxon>
        <taxon>Bacteroidota</taxon>
        <taxon>Flavobacteriia</taxon>
        <taxon>Flavobacteriales</taxon>
        <taxon>Flavobacteriaceae</taxon>
        <taxon>Flavobacterium</taxon>
    </lineage>
</organism>
<evidence type="ECO:0000313" key="6">
    <source>
        <dbReference type="Proteomes" id="UP000318585"/>
    </source>
</evidence>
<evidence type="ECO:0000256" key="2">
    <source>
        <dbReference type="ARBA" id="ARBA00023157"/>
    </source>
</evidence>
<dbReference type="PANTHER" id="PTHR42535:SF2">
    <property type="entry name" value="CHROMOSOME UNDETERMINED SCAFFOLD_146, WHOLE GENOME SHOTGUN SEQUENCE"/>
    <property type="match status" value="1"/>
</dbReference>
<keyword evidence="3" id="KW-1133">Transmembrane helix</keyword>
<dbReference type="SUPFAM" id="SSF49899">
    <property type="entry name" value="Concanavalin A-like lectins/glucanases"/>
    <property type="match status" value="1"/>
</dbReference>
<dbReference type="GO" id="GO:0005975">
    <property type="term" value="P:carbohydrate metabolic process"/>
    <property type="evidence" value="ECO:0007669"/>
    <property type="project" value="UniProtKB-ARBA"/>
</dbReference>
<dbReference type="PANTHER" id="PTHR42535">
    <property type="entry name" value="OOKINETE PROTEIN, PUTATIVE-RELATED"/>
    <property type="match status" value="1"/>
</dbReference>
<dbReference type="OrthoDB" id="2582440at2"/>
<feature type="transmembrane region" description="Helical" evidence="3">
    <location>
        <begin position="46"/>
        <end position="63"/>
    </location>
</feature>
<keyword evidence="6" id="KW-1185">Reference proteome</keyword>
<keyword evidence="2" id="KW-1015">Disulfide bond</keyword>
<evidence type="ECO:0000259" key="4">
    <source>
        <dbReference type="SMART" id="SM00560"/>
    </source>
</evidence>
<dbReference type="InterPro" id="IPR013783">
    <property type="entry name" value="Ig-like_fold"/>
</dbReference>
<dbReference type="SUPFAM" id="SSF81296">
    <property type="entry name" value="E set domains"/>
    <property type="match status" value="1"/>
</dbReference>
<dbReference type="EMBL" id="VJZR01000002">
    <property type="protein sequence ID" value="TRX22980.1"/>
    <property type="molecule type" value="Genomic_DNA"/>
</dbReference>
<dbReference type="InterPro" id="IPR006558">
    <property type="entry name" value="LamG-like"/>
</dbReference>
<dbReference type="GO" id="GO:0004553">
    <property type="term" value="F:hydrolase activity, hydrolyzing O-glycosyl compounds"/>
    <property type="evidence" value="ECO:0007669"/>
    <property type="project" value="UniProtKB-ARBA"/>
</dbReference>
<keyword evidence="1" id="KW-0732">Signal</keyword>
<dbReference type="SMART" id="SM00560">
    <property type="entry name" value="LamGL"/>
    <property type="match status" value="1"/>
</dbReference>
<evidence type="ECO:0000256" key="1">
    <source>
        <dbReference type="ARBA" id="ARBA00022729"/>
    </source>
</evidence>
<reference evidence="5 6" key="1">
    <citation type="submission" date="2019-07" db="EMBL/GenBank/DDBJ databases">
        <title>Novel species of Flavobacterium.</title>
        <authorList>
            <person name="Liu Q."/>
            <person name="Xin Y.-H."/>
        </authorList>
    </citation>
    <scope>NUCLEOTIDE SEQUENCE [LARGE SCALE GENOMIC DNA]</scope>
    <source>
        <strain evidence="5 6">LB3P56</strain>
    </source>
</reference>
<dbReference type="NCBIfam" id="TIGR04183">
    <property type="entry name" value="Por_Secre_tail"/>
    <property type="match status" value="1"/>
</dbReference>
<proteinExistence type="predicted"/>
<feature type="transmembrane region" description="Helical" evidence="3">
    <location>
        <begin position="6"/>
        <end position="25"/>
    </location>
</feature>
<dbReference type="Proteomes" id="UP000318585">
    <property type="component" value="Unassembled WGS sequence"/>
</dbReference>
<comment type="caution">
    <text evidence="5">The sequence shown here is derived from an EMBL/GenBank/DDBJ whole genome shotgun (WGS) entry which is preliminary data.</text>
</comment>
<dbReference type="Gene3D" id="2.60.120.200">
    <property type="match status" value="1"/>
</dbReference>
<dbReference type="InterPro" id="IPR026444">
    <property type="entry name" value="Secre_tail"/>
</dbReference>
<accession>A0A553CR21</accession>
<dbReference type="Pfam" id="PF26628">
    <property type="entry name" value="DUF8202"/>
    <property type="match status" value="1"/>
</dbReference>
<dbReference type="InterPro" id="IPR013320">
    <property type="entry name" value="ConA-like_dom_sf"/>
</dbReference>
<evidence type="ECO:0000256" key="3">
    <source>
        <dbReference type="SAM" id="Phobius"/>
    </source>
</evidence>
<dbReference type="Pfam" id="PF13385">
    <property type="entry name" value="Laminin_G_3"/>
    <property type="match status" value="1"/>
</dbReference>
<protein>
    <submittedName>
        <fullName evidence="5">T9SS type A sorting domain-containing protein</fullName>
    </submittedName>
</protein>
<keyword evidence="3" id="KW-0472">Membrane</keyword>
<feature type="domain" description="LamG-like jellyroll fold" evidence="4">
    <location>
        <begin position="1502"/>
        <end position="1631"/>
    </location>
</feature>
<dbReference type="Gene3D" id="2.60.40.10">
    <property type="entry name" value="Immunoglobulins"/>
    <property type="match status" value="2"/>
</dbReference>
<keyword evidence="3" id="KW-0812">Transmembrane</keyword>
<dbReference type="InterPro" id="IPR058515">
    <property type="entry name" value="DUF8202"/>
</dbReference>
<gene>
    <name evidence="5" type="ORF">FNW17_04210</name>
</gene>
<name>A0A553CR21_9FLAO</name>